<accession>A0ABP7TL74</accession>
<sequence length="211" mass="22695">MSTVQRMTAADRRKLILNAAGELFIARGYSGVTMEDVLAKVGGSKATLYRHFADKAELFQAAVEALCDEWSKPVHTFTAPPDADLTTTLTALGGHFAALVLTPQAIALHRLVTAEAERMPEVGRAFFEHGPSAGQRVLAKYLQQARDAGEIDVSDPVRAAAQLFQAMLGDAQMRLLTNSPHKPDDDEVQESIAVAVRVFLHGATASRGDAL</sequence>
<dbReference type="SUPFAM" id="SSF46689">
    <property type="entry name" value="Homeodomain-like"/>
    <property type="match status" value="1"/>
</dbReference>
<dbReference type="InterPro" id="IPR001647">
    <property type="entry name" value="HTH_TetR"/>
</dbReference>
<reference evidence="5" key="1">
    <citation type="journal article" date="2019" name="Int. J. Syst. Evol. Microbiol.">
        <title>The Global Catalogue of Microorganisms (GCM) 10K type strain sequencing project: providing services to taxonomists for standard genome sequencing and annotation.</title>
        <authorList>
            <consortium name="The Broad Institute Genomics Platform"/>
            <consortium name="The Broad Institute Genome Sequencing Center for Infectious Disease"/>
            <person name="Wu L."/>
            <person name="Ma J."/>
        </authorList>
    </citation>
    <scope>NUCLEOTIDE SEQUENCE [LARGE SCALE GENOMIC DNA]</scope>
    <source>
        <strain evidence="5">JCM 16924</strain>
    </source>
</reference>
<keyword evidence="1 2" id="KW-0238">DNA-binding</keyword>
<dbReference type="PANTHER" id="PTHR30055">
    <property type="entry name" value="HTH-TYPE TRANSCRIPTIONAL REGULATOR RUTR"/>
    <property type="match status" value="1"/>
</dbReference>
<dbReference type="Proteomes" id="UP001500456">
    <property type="component" value="Unassembled WGS sequence"/>
</dbReference>
<organism evidence="4 5">
    <name type="scientific">Streptomyces plumbiresistens</name>
    <dbReference type="NCBI Taxonomy" id="511811"/>
    <lineage>
        <taxon>Bacteria</taxon>
        <taxon>Bacillati</taxon>
        <taxon>Actinomycetota</taxon>
        <taxon>Actinomycetes</taxon>
        <taxon>Kitasatosporales</taxon>
        <taxon>Streptomycetaceae</taxon>
        <taxon>Streptomyces</taxon>
    </lineage>
</organism>
<dbReference type="EMBL" id="BAAAZX010000043">
    <property type="protein sequence ID" value="GAA4027872.1"/>
    <property type="molecule type" value="Genomic_DNA"/>
</dbReference>
<dbReference type="Gene3D" id="1.10.357.10">
    <property type="entry name" value="Tetracycline Repressor, domain 2"/>
    <property type="match status" value="1"/>
</dbReference>
<dbReference type="PROSITE" id="PS50977">
    <property type="entry name" value="HTH_TETR_2"/>
    <property type="match status" value="1"/>
</dbReference>
<evidence type="ECO:0000313" key="5">
    <source>
        <dbReference type="Proteomes" id="UP001500456"/>
    </source>
</evidence>
<dbReference type="Pfam" id="PF14246">
    <property type="entry name" value="TetR_C_7"/>
    <property type="match status" value="1"/>
</dbReference>
<dbReference type="InterPro" id="IPR050109">
    <property type="entry name" value="HTH-type_TetR-like_transc_reg"/>
</dbReference>
<dbReference type="Gene3D" id="1.10.10.60">
    <property type="entry name" value="Homeodomain-like"/>
    <property type="match status" value="1"/>
</dbReference>
<dbReference type="PRINTS" id="PR00455">
    <property type="entry name" value="HTHTETR"/>
</dbReference>
<feature type="DNA-binding region" description="H-T-H motif" evidence="2">
    <location>
        <begin position="33"/>
        <end position="52"/>
    </location>
</feature>
<feature type="domain" description="HTH tetR-type" evidence="3">
    <location>
        <begin position="10"/>
        <end position="70"/>
    </location>
</feature>
<dbReference type="Pfam" id="PF00440">
    <property type="entry name" value="TetR_N"/>
    <property type="match status" value="1"/>
</dbReference>
<protein>
    <submittedName>
        <fullName evidence="4">TetR/AcrR family transcriptional regulator</fullName>
    </submittedName>
</protein>
<comment type="caution">
    <text evidence="4">The sequence shown here is derived from an EMBL/GenBank/DDBJ whole genome shotgun (WGS) entry which is preliminary data.</text>
</comment>
<evidence type="ECO:0000256" key="2">
    <source>
        <dbReference type="PROSITE-ProRule" id="PRU00335"/>
    </source>
</evidence>
<evidence type="ECO:0000259" key="3">
    <source>
        <dbReference type="PROSITE" id="PS50977"/>
    </source>
</evidence>
<keyword evidence="5" id="KW-1185">Reference proteome</keyword>
<dbReference type="PANTHER" id="PTHR30055:SF119">
    <property type="entry name" value="NALC"/>
    <property type="match status" value="1"/>
</dbReference>
<dbReference type="SUPFAM" id="SSF48498">
    <property type="entry name" value="Tetracyclin repressor-like, C-terminal domain"/>
    <property type="match status" value="1"/>
</dbReference>
<evidence type="ECO:0000313" key="4">
    <source>
        <dbReference type="EMBL" id="GAA4027872.1"/>
    </source>
</evidence>
<dbReference type="InterPro" id="IPR039536">
    <property type="entry name" value="TetR_C_Proteobacteria"/>
</dbReference>
<proteinExistence type="predicted"/>
<dbReference type="InterPro" id="IPR009057">
    <property type="entry name" value="Homeodomain-like_sf"/>
</dbReference>
<evidence type="ECO:0000256" key="1">
    <source>
        <dbReference type="ARBA" id="ARBA00023125"/>
    </source>
</evidence>
<dbReference type="InterPro" id="IPR036271">
    <property type="entry name" value="Tet_transcr_reg_TetR-rel_C_sf"/>
</dbReference>
<gene>
    <name evidence="4" type="ORF">GCM10022232_87140</name>
</gene>
<name>A0ABP7TL74_9ACTN</name>